<dbReference type="PANTHER" id="PTHR43674:SF2">
    <property type="entry name" value="BETA-UREIDOPROPIONASE"/>
    <property type="match status" value="1"/>
</dbReference>
<accession>A0A1Q4UXD7</accession>
<dbReference type="Proteomes" id="UP000186455">
    <property type="component" value="Unassembled WGS sequence"/>
</dbReference>
<feature type="domain" description="CN hydrolase" evidence="4">
    <location>
        <begin position="16"/>
        <end position="260"/>
    </location>
</feature>
<dbReference type="InterPro" id="IPR003010">
    <property type="entry name" value="C-N_Hydrolase"/>
</dbReference>
<dbReference type="PANTHER" id="PTHR43674">
    <property type="entry name" value="NITRILASE C965.09-RELATED"/>
    <property type="match status" value="1"/>
</dbReference>
<evidence type="ECO:0000256" key="1">
    <source>
        <dbReference type="ARBA" id="ARBA00010613"/>
    </source>
</evidence>
<protein>
    <submittedName>
        <fullName evidence="5">Carbon-nitrogen hydrolase</fullName>
    </submittedName>
</protein>
<evidence type="ECO:0000256" key="2">
    <source>
        <dbReference type="ARBA" id="ARBA00022801"/>
    </source>
</evidence>
<feature type="region of interest" description="Disordered" evidence="3">
    <location>
        <begin position="265"/>
        <end position="291"/>
    </location>
</feature>
<comment type="caution">
    <text evidence="5">The sequence shown here is derived from an EMBL/GenBank/DDBJ whole genome shotgun (WGS) entry which is preliminary data.</text>
</comment>
<gene>
    <name evidence="5" type="ORF">AB852_35935</name>
</gene>
<feature type="compositionally biased region" description="Basic and acidic residues" evidence="3">
    <location>
        <begin position="265"/>
        <end position="280"/>
    </location>
</feature>
<dbReference type="Pfam" id="PF00795">
    <property type="entry name" value="CN_hydrolase"/>
    <property type="match status" value="1"/>
</dbReference>
<dbReference type="SUPFAM" id="SSF56317">
    <property type="entry name" value="Carbon-nitrogen hydrolase"/>
    <property type="match status" value="1"/>
</dbReference>
<dbReference type="PROSITE" id="PS01227">
    <property type="entry name" value="UPF0012"/>
    <property type="match status" value="1"/>
</dbReference>
<organism evidence="5 6">
    <name type="scientific">Streptomyces uncialis</name>
    <dbReference type="NCBI Taxonomy" id="1048205"/>
    <lineage>
        <taxon>Bacteria</taxon>
        <taxon>Bacillati</taxon>
        <taxon>Actinomycetota</taxon>
        <taxon>Actinomycetes</taxon>
        <taxon>Kitasatosporales</taxon>
        <taxon>Streptomycetaceae</taxon>
        <taxon>Streptomyces</taxon>
    </lineage>
</organism>
<dbReference type="InterPro" id="IPR001110">
    <property type="entry name" value="UPF0012_CS"/>
</dbReference>
<dbReference type="Gene3D" id="3.60.110.10">
    <property type="entry name" value="Carbon-nitrogen hydrolase"/>
    <property type="match status" value="1"/>
</dbReference>
<proteinExistence type="inferred from homology"/>
<dbReference type="GO" id="GO:0033388">
    <property type="term" value="P:putrescine biosynthetic process from arginine"/>
    <property type="evidence" value="ECO:0007669"/>
    <property type="project" value="TreeGrafter"/>
</dbReference>
<evidence type="ECO:0000256" key="3">
    <source>
        <dbReference type="SAM" id="MobiDB-lite"/>
    </source>
</evidence>
<evidence type="ECO:0000259" key="4">
    <source>
        <dbReference type="PROSITE" id="PS50263"/>
    </source>
</evidence>
<dbReference type="CDD" id="cd07580">
    <property type="entry name" value="nitrilase_2"/>
    <property type="match status" value="1"/>
</dbReference>
<name>A0A1Q4UXD7_9ACTN</name>
<reference evidence="5 6" key="1">
    <citation type="submission" date="2015-06" db="EMBL/GenBank/DDBJ databases">
        <title>Cloning and characterization of the uncialamcin biosynthetic gene cluster.</title>
        <authorList>
            <person name="Yan X."/>
            <person name="Huang T."/>
            <person name="Ge H."/>
            <person name="Shen B."/>
        </authorList>
    </citation>
    <scope>NUCLEOTIDE SEQUENCE [LARGE SCALE GENOMIC DNA]</scope>
    <source>
        <strain evidence="5 6">DCA2648</strain>
    </source>
</reference>
<keyword evidence="6" id="KW-1185">Reference proteome</keyword>
<keyword evidence="2 5" id="KW-0378">Hydrolase</keyword>
<dbReference type="InterPro" id="IPR036526">
    <property type="entry name" value="C-N_Hydrolase_sf"/>
</dbReference>
<dbReference type="GO" id="GO:0050126">
    <property type="term" value="F:N-carbamoylputrescine amidase activity"/>
    <property type="evidence" value="ECO:0007669"/>
    <property type="project" value="TreeGrafter"/>
</dbReference>
<evidence type="ECO:0000313" key="6">
    <source>
        <dbReference type="Proteomes" id="UP000186455"/>
    </source>
</evidence>
<comment type="similarity">
    <text evidence="1">Belongs to the carbon-nitrogen hydrolase superfamily. NIT1/NIT2 family.</text>
</comment>
<dbReference type="InterPro" id="IPR050345">
    <property type="entry name" value="Aliph_Amidase/BUP"/>
</dbReference>
<dbReference type="RefSeq" id="WP_073795732.1">
    <property type="nucleotide sequence ID" value="NZ_LFBV01000013.1"/>
</dbReference>
<dbReference type="AlphaFoldDB" id="A0A1Q4UXD7"/>
<sequence>MTPTAPVGTPSGPRPVTVACCQLALQVGRVEENRARIRAAVEDAAAQGAGIVVLPELANCGYVFEDAAELHALAEPLDGPTVREWTELAARLRLVIAGGFAERGDDGRTYNSAVLVDETGPRAAYRKAHLWNGEKTWGFTPGSQRPPVVDTRHGRIGLMVCYDLEFPEWVRLAALDGADLLCGPVNWPLYPRPEGERPGEIVRVQADAAVNRMFVAVADRVGTERGQDWLGGSTVVDADGYPVTASRLGEEAVLTATVDLAQARDKSISEHNDVHQDRRPTLYAHPGSDPS</sequence>
<dbReference type="EMBL" id="LFBV01000013">
    <property type="protein sequence ID" value="OKH90260.1"/>
    <property type="molecule type" value="Genomic_DNA"/>
</dbReference>
<dbReference type="STRING" id="1048205.AB852_35935"/>
<evidence type="ECO:0000313" key="5">
    <source>
        <dbReference type="EMBL" id="OKH90260.1"/>
    </source>
</evidence>
<dbReference type="PROSITE" id="PS50263">
    <property type="entry name" value="CN_HYDROLASE"/>
    <property type="match status" value="1"/>
</dbReference>